<proteinExistence type="predicted"/>
<name>A0A2V3IN86_9FLOR</name>
<evidence type="ECO:0000313" key="2">
    <source>
        <dbReference type="EMBL" id="PXF43546.1"/>
    </source>
</evidence>
<dbReference type="Gene3D" id="2.40.50.40">
    <property type="match status" value="1"/>
</dbReference>
<organism evidence="2 3">
    <name type="scientific">Gracilariopsis chorda</name>
    <dbReference type="NCBI Taxonomy" id="448386"/>
    <lineage>
        <taxon>Eukaryota</taxon>
        <taxon>Rhodophyta</taxon>
        <taxon>Florideophyceae</taxon>
        <taxon>Rhodymeniophycidae</taxon>
        <taxon>Gracilariales</taxon>
        <taxon>Gracilariaceae</taxon>
        <taxon>Gracilariopsis</taxon>
    </lineage>
</organism>
<evidence type="ECO:0000313" key="3">
    <source>
        <dbReference type="Proteomes" id="UP000247409"/>
    </source>
</evidence>
<dbReference type="SUPFAM" id="SSF54160">
    <property type="entry name" value="Chromo domain-like"/>
    <property type="match status" value="1"/>
</dbReference>
<sequence>MWKGPCRVASSKSDWVFEVKDIIDQRIQLLHVSRMILYRADQDGKKIDLALIQYASIKETEVQTADSLCDIRDGPNGIVLLVQWDGLPDEVDRTWEPLSIIAEDLPGVLQDFLYTTKKRELKKRAM</sequence>
<feature type="domain" description="Chromo" evidence="1">
    <location>
        <begin position="63"/>
        <end position="124"/>
    </location>
</feature>
<dbReference type="CDD" id="cd00024">
    <property type="entry name" value="CD_CSD"/>
    <property type="match status" value="1"/>
</dbReference>
<dbReference type="PROSITE" id="PS50013">
    <property type="entry name" value="CHROMO_2"/>
    <property type="match status" value="1"/>
</dbReference>
<gene>
    <name evidence="2" type="ORF">BWQ96_06723</name>
</gene>
<evidence type="ECO:0000259" key="1">
    <source>
        <dbReference type="PROSITE" id="PS50013"/>
    </source>
</evidence>
<dbReference type="STRING" id="448386.A0A2V3IN86"/>
<dbReference type="Proteomes" id="UP000247409">
    <property type="component" value="Unassembled WGS sequence"/>
</dbReference>
<dbReference type="InterPro" id="IPR016197">
    <property type="entry name" value="Chromo-like_dom_sf"/>
</dbReference>
<keyword evidence="3" id="KW-1185">Reference proteome</keyword>
<comment type="caution">
    <text evidence="2">The sequence shown here is derived from an EMBL/GenBank/DDBJ whole genome shotgun (WGS) entry which is preliminary data.</text>
</comment>
<dbReference type="EMBL" id="NBIV01000121">
    <property type="protein sequence ID" value="PXF43546.1"/>
    <property type="molecule type" value="Genomic_DNA"/>
</dbReference>
<dbReference type="InterPro" id="IPR000953">
    <property type="entry name" value="Chromo/chromo_shadow_dom"/>
</dbReference>
<dbReference type="AlphaFoldDB" id="A0A2V3IN86"/>
<reference evidence="2 3" key="1">
    <citation type="journal article" date="2018" name="Mol. Biol. Evol.">
        <title>Analysis of the draft genome of the red seaweed Gracilariopsis chorda provides insights into genome size evolution in Rhodophyta.</title>
        <authorList>
            <person name="Lee J."/>
            <person name="Yang E.C."/>
            <person name="Graf L."/>
            <person name="Yang J.H."/>
            <person name="Qiu H."/>
            <person name="Zel Zion U."/>
            <person name="Chan C.X."/>
            <person name="Stephens T.G."/>
            <person name="Weber A.P.M."/>
            <person name="Boo G.H."/>
            <person name="Boo S.M."/>
            <person name="Kim K.M."/>
            <person name="Shin Y."/>
            <person name="Jung M."/>
            <person name="Lee S.J."/>
            <person name="Yim H.S."/>
            <person name="Lee J.H."/>
            <person name="Bhattacharya D."/>
            <person name="Yoon H.S."/>
        </authorList>
    </citation>
    <scope>NUCLEOTIDE SEQUENCE [LARGE SCALE GENOMIC DNA]</scope>
    <source>
        <strain evidence="2 3">SKKU-2015</strain>
        <tissue evidence="2">Whole body</tissue>
    </source>
</reference>
<dbReference type="OrthoDB" id="78677at2759"/>
<protein>
    <recommendedName>
        <fullName evidence="1">Chromo domain-containing protein</fullName>
    </recommendedName>
</protein>
<accession>A0A2V3IN86</accession>